<dbReference type="RefSeq" id="WP_246003573.1">
    <property type="nucleotide sequence ID" value="NZ_RKHO01000001.1"/>
</dbReference>
<dbReference type="CDD" id="cd17040">
    <property type="entry name" value="Ubl_MoaD_like"/>
    <property type="match status" value="1"/>
</dbReference>
<name>A0A3N2CYF2_9ACTN</name>
<dbReference type="InterPro" id="IPR012675">
    <property type="entry name" value="Beta-grasp_dom_sf"/>
</dbReference>
<sequence>MSAAPDPSVRTATVTLRYWAAARHAAGTDTDAVEVTGPTPLSELLATARATHEGRRFADVLACCSVMVGDRPVTTDDPTTVLVQPGQSVELLPPFAGG</sequence>
<dbReference type="Gene3D" id="3.10.20.30">
    <property type="match status" value="1"/>
</dbReference>
<keyword evidence="2" id="KW-1185">Reference proteome</keyword>
<dbReference type="SUPFAM" id="SSF54285">
    <property type="entry name" value="MoaD/ThiS"/>
    <property type="match status" value="1"/>
</dbReference>
<proteinExistence type="predicted"/>
<evidence type="ECO:0000313" key="1">
    <source>
        <dbReference type="EMBL" id="ROR92562.1"/>
    </source>
</evidence>
<gene>
    <name evidence="1" type="ORF">EDD33_3453</name>
</gene>
<dbReference type="Pfam" id="PF02597">
    <property type="entry name" value="ThiS"/>
    <property type="match status" value="1"/>
</dbReference>
<dbReference type="InterPro" id="IPR016155">
    <property type="entry name" value="Mopterin_synth/thiamin_S_b"/>
</dbReference>
<reference evidence="1 2" key="1">
    <citation type="submission" date="2018-11" db="EMBL/GenBank/DDBJ databases">
        <title>Sequencing the genomes of 1000 actinobacteria strains.</title>
        <authorList>
            <person name="Klenk H.-P."/>
        </authorList>
    </citation>
    <scope>NUCLEOTIDE SEQUENCE [LARGE SCALE GENOMIC DNA]</scope>
    <source>
        <strain evidence="1 2">DSM 12652</strain>
    </source>
</reference>
<organism evidence="1 2">
    <name type="scientific">Nocardioides aurantiacus</name>
    <dbReference type="NCBI Taxonomy" id="86796"/>
    <lineage>
        <taxon>Bacteria</taxon>
        <taxon>Bacillati</taxon>
        <taxon>Actinomycetota</taxon>
        <taxon>Actinomycetes</taxon>
        <taxon>Propionibacteriales</taxon>
        <taxon>Nocardioidaceae</taxon>
        <taxon>Nocardioides</taxon>
    </lineage>
</organism>
<dbReference type="Proteomes" id="UP000281738">
    <property type="component" value="Unassembled WGS sequence"/>
</dbReference>
<dbReference type="InterPro" id="IPR003749">
    <property type="entry name" value="ThiS/MoaD-like"/>
</dbReference>
<evidence type="ECO:0000313" key="2">
    <source>
        <dbReference type="Proteomes" id="UP000281738"/>
    </source>
</evidence>
<protein>
    <submittedName>
        <fullName evidence="1">ThiS family protein</fullName>
    </submittedName>
</protein>
<dbReference type="AlphaFoldDB" id="A0A3N2CYF2"/>
<dbReference type="EMBL" id="RKHO01000001">
    <property type="protein sequence ID" value="ROR92562.1"/>
    <property type="molecule type" value="Genomic_DNA"/>
</dbReference>
<comment type="caution">
    <text evidence="1">The sequence shown here is derived from an EMBL/GenBank/DDBJ whole genome shotgun (WGS) entry which is preliminary data.</text>
</comment>
<accession>A0A3N2CYF2</accession>